<accession>A0A0E9X1H2</accession>
<dbReference type="EMBL" id="GBXM01011990">
    <property type="protein sequence ID" value="JAH96587.1"/>
    <property type="molecule type" value="Transcribed_RNA"/>
</dbReference>
<protein>
    <submittedName>
        <fullName evidence="1">Uncharacterized protein</fullName>
    </submittedName>
</protein>
<proteinExistence type="predicted"/>
<dbReference type="AlphaFoldDB" id="A0A0E9X1H2"/>
<reference evidence="1" key="1">
    <citation type="submission" date="2014-11" db="EMBL/GenBank/DDBJ databases">
        <authorList>
            <person name="Amaro Gonzalez C."/>
        </authorList>
    </citation>
    <scope>NUCLEOTIDE SEQUENCE</scope>
</reference>
<evidence type="ECO:0000313" key="1">
    <source>
        <dbReference type="EMBL" id="JAH96587.1"/>
    </source>
</evidence>
<reference evidence="1" key="2">
    <citation type="journal article" date="2015" name="Fish Shellfish Immunol.">
        <title>Early steps in the European eel (Anguilla anguilla)-Vibrio vulnificus interaction in the gills: Role of the RtxA13 toxin.</title>
        <authorList>
            <person name="Callol A."/>
            <person name="Pajuelo D."/>
            <person name="Ebbesson L."/>
            <person name="Teles M."/>
            <person name="MacKenzie S."/>
            <person name="Amaro C."/>
        </authorList>
    </citation>
    <scope>NUCLEOTIDE SEQUENCE</scope>
</reference>
<organism evidence="1">
    <name type="scientific">Anguilla anguilla</name>
    <name type="common">European freshwater eel</name>
    <name type="synonym">Muraena anguilla</name>
    <dbReference type="NCBI Taxonomy" id="7936"/>
    <lineage>
        <taxon>Eukaryota</taxon>
        <taxon>Metazoa</taxon>
        <taxon>Chordata</taxon>
        <taxon>Craniata</taxon>
        <taxon>Vertebrata</taxon>
        <taxon>Euteleostomi</taxon>
        <taxon>Actinopterygii</taxon>
        <taxon>Neopterygii</taxon>
        <taxon>Teleostei</taxon>
        <taxon>Anguilliformes</taxon>
        <taxon>Anguillidae</taxon>
        <taxon>Anguilla</taxon>
    </lineage>
</organism>
<name>A0A0E9X1H2_ANGAN</name>
<sequence>MLICSGHTSLKGSCLQSFNLGKDRCLFIWSPVQLHHCSVQTRYSLNSVFLKGP</sequence>